<reference evidence="10" key="1">
    <citation type="journal article" date="2019" name="Int. J. Syst. Evol. Microbiol.">
        <title>The Global Catalogue of Microorganisms (GCM) 10K type strain sequencing project: providing services to taxonomists for standard genome sequencing and annotation.</title>
        <authorList>
            <consortium name="The Broad Institute Genomics Platform"/>
            <consortium name="The Broad Institute Genome Sequencing Center for Infectious Disease"/>
            <person name="Wu L."/>
            <person name="Ma J."/>
        </authorList>
    </citation>
    <scope>NUCLEOTIDE SEQUENCE [LARGE SCALE GENOMIC DNA]</scope>
    <source>
        <strain evidence="10">JCM 11882</strain>
    </source>
</reference>
<evidence type="ECO:0000256" key="1">
    <source>
        <dbReference type="ARBA" id="ARBA00010838"/>
    </source>
</evidence>
<evidence type="ECO:0000256" key="2">
    <source>
        <dbReference type="ARBA" id="ARBA00022801"/>
    </source>
</evidence>
<comment type="similarity">
    <text evidence="1 7">Belongs to the glycosyl hydrolase 1 family.</text>
</comment>
<comment type="caution">
    <text evidence="9">The sequence shown here is derived from an EMBL/GenBank/DDBJ whole genome shotgun (WGS) entry which is preliminary data.</text>
</comment>
<keyword evidence="5 7" id="KW-0326">Glycosidase</keyword>
<dbReference type="GO" id="GO:0008422">
    <property type="term" value="F:beta-glucosidase activity"/>
    <property type="evidence" value="ECO:0007669"/>
    <property type="project" value="UniProtKB-EC"/>
</dbReference>
<comment type="catalytic activity">
    <reaction evidence="7">
        <text>Hydrolysis of terminal, non-reducing beta-D-glucosyl residues with release of beta-D-glucose.</text>
        <dbReference type="EC" id="3.2.1.21"/>
    </reaction>
</comment>
<dbReference type="InterPro" id="IPR017736">
    <property type="entry name" value="Glyco_hydro_1_beta-glucosidase"/>
</dbReference>
<evidence type="ECO:0000313" key="10">
    <source>
        <dbReference type="Proteomes" id="UP001595836"/>
    </source>
</evidence>
<evidence type="ECO:0000256" key="8">
    <source>
        <dbReference type="SAM" id="MobiDB-lite"/>
    </source>
</evidence>
<evidence type="ECO:0000256" key="5">
    <source>
        <dbReference type="ARBA" id="ARBA00023295"/>
    </source>
</evidence>
<organism evidence="9 10">
    <name type="scientific">Dietzia aurantiaca</name>
    <dbReference type="NCBI Taxonomy" id="983873"/>
    <lineage>
        <taxon>Bacteria</taxon>
        <taxon>Bacillati</taxon>
        <taxon>Actinomycetota</taxon>
        <taxon>Actinomycetes</taxon>
        <taxon>Mycobacteriales</taxon>
        <taxon>Dietziaceae</taxon>
        <taxon>Dietzia</taxon>
    </lineage>
</organism>
<gene>
    <name evidence="9" type="ORF">ACFO7U_02460</name>
</gene>
<dbReference type="Proteomes" id="UP001595836">
    <property type="component" value="Unassembled WGS sequence"/>
</dbReference>
<evidence type="ECO:0000256" key="6">
    <source>
        <dbReference type="ARBA" id="ARBA00023326"/>
    </source>
</evidence>
<dbReference type="Gene3D" id="3.20.20.80">
    <property type="entry name" value="Glycosidases"/>
    <property type="match status" value="1"/>
</dbReference>
<feature type="region of interest" description="Disordered" evidence="8">
    <location>
        <begin position="1"/>
        <end position="20"/>
    </location>
</feature>
<name>A0ABV9PKK3_9ACTN</name>
<evidence type="ECO:0000256" key="3">
    <source>
        <dbReference type="ARBA" id="ARBA00023001"/>
    </source>
</evidence>
<dbReference type="PRINTS" id="PR00131">
    <property type="entry name" value="GLHYDRLASE1"/>
</dbReference>
<evidence type="ECO:0000256" key="7">
    <source>
        <dbReference type="RuleBase" id="RU361175"/>
    </source>
</evidence>
<dbReference type="Pfam" id="PF00232">
    <property type="entry name" value="Glyco_hydro_1"/>
    <property type="match status" value="1"/>
</dbReference>
<keyword evidence="10" id="KW-1185">Reference proteome</keyword>
<keyword evidence="2 7" id="KW-0378">Hydrolase</keyword>
<dbReference type="InterPro" id="IPR017853">
    <property type="entry name" value="GH"/>
</dbReference>
<proteinExistence type="inferred from homology"/>
<protein>
    <recommendedName>
        <fullName evidence="7">Beta-glucosidase</fullName>
        <ecNumber evidence="7">3.2.1.21</ecNumber>
    </recommendedName>
</protein>
<dbReference type="PANTHER" id="PTHR10353:SF36">
    <property type="entry name" value="LP05116P"/>
    <property type="match status" value="1"/>
</dbReference>
<dbReference type="RefSeq" id="WP_344988075.1">
    <property type="nucleotide sequence ID" value="NZ_BAABCD010000005.1"/>
</dbReference>
<dbReference type="EMBL" id="JBHSHP010000008">
    <property type="protein sequence ID" value="MFC4753642.1"/>
    <property type="molecule type" value="Genomic_DNA"/>
</dbReference>
<dbReference type="NCBIfam" id="TIGR03356">
    <property type="entry name" value="BGL"/>
    <property type="match status" value="1"/>
</dbReference>
<dbReference type="SUPFAM" id="SSF51445">
    <property type="entry name" value="(Trans)glycosidases"/>
    <property type="match status" value="1"/>
</dbReference>
<sequence>MPTDATAPDRPVPRTPAGPVLPAGFRLGTATAAAQIEGAADIDGRGPSIWDVFAAEPGRIRGGDSPAVACDHYHRWPADVRDLAELGAHDYRFSISWSRILPAGRGEVNRAGLDFYSRLVDGLLAAGITPVPTLYHWDLPQALQSEGGWLERSTADALADYAAVVVDALGDRVTHWLTLNEMNVHTLYGHALTDHAPALGLGLDCLPVAHNLLRAHGLAVDAIRAAGGRHEVGVVQQHFPVLAATGAAGGPDDDDNADVADAESADLFRILTNWTFSDPILRGCYPEDWVAELVMTSAGLTAQQLEQDLVAISRPLDHYGVNYYEPTVIEAPRPGKDYSGVLEVDFPADMPFRPVRIEGVQRTDFDWPIVPSGLTDILVQLHERYPNLPPVTITENGCSYHDEPGPDGAVHDDRRIEFLRAHLAAVVDAIDLGVDVRGYYAWSAMDNFEWAAGYAERFGLVHVDHESQDRTRKDSWYWFRDLIASACSELQPRRSS</sequence>
<dbReference type="EC" id="3.2.1.21" evidence="7"/>
<accession>A0ABV9PKK3</accession>
<keyword evidence="3" id="KW-0136">Cellulose degradation</keyword>
<keyword evidence="6" id="KW-0624">Polysaccharide degradation</keyword>
<keyword evidence="4" id="KW-0119">Carbohydrate metabolism</keyword>
<dbReference type="InterPro" id="IPR001360">
    <property type="entry name" value="Glyco_hydro_1"/>
</dbReference>
<evidence type="ECO:0000313" key="9">
    <source>
        <dbReference type="EMBL" id="MFC4753642.1"/>
    </source>
</evidence>
<dbReference type="PANTHER" id="PTHR10353">
    <property type="entry name" value="GLYCOSYL HYDROLASE"/>
    <property type="match status" value="1"/>
</dbReference>
<evidence type="ECO:0000256" key="4">
    <source>
        <dbReference type="ARBA" id="ARBA00023277"/>
    </source>
</evidence>